<dbReference type="PANTHER" id="PTHR33480">
    <property type="entry name" value="SET DOMAIN-CONTAINING PROTEIN-RELATED"/>
    <property type="match status" value="1"/>
</dbReference>
<protein>
    <submittedName>
        <fullName evidence="2">Uncharacterized protein</fullName>
    </submittedName>
</protein>
<evidence type="ECO:0000313" key="2">
    <source>
        <dbReference type="EMBL" id="CAG9826831.1"/>
    </source>
</evidence>
<sequence>MKRSRFLLELAAQDQTGYVSEGIEVIRNDSVWKNNDEDSIVLASESEQLYEDSGSEYIPPESEDYKFPKRPNILKYNVERSVSPGMRPNQSKINVIENVLLTTIDNKCLPSETKVVNYLKSMRGSEVTENKENFEMPFYEDDDLTPPKSKNLCLLQNADLSENPSGQMILEKLVSKDPYNPEEIVDKAGPSFLNHSTDKTIKSKCYEPEHINIQNQANNALPGTSFNITNYNNNYEYKRKSSARERPTICPICFGDVTTHFTRHLFRHHSNNQQVIQIKNLPPRSIERLSMVSALRKQGYFHLKTEKNLTNPVRTSSNPETEYFACIYCLGHYSKTLLYKHVKVCKQKPIGETNPGKRCLTKSQDFLVSMISKNQDFLKAARLKEEVFTIMRADNISLVAKSDTLICLYGEHLLNKHKRQQISTHISNKMREMGRLLIALKTIDKSIVGLFSAMKPECFQNLITATKEISSYDPVEKCYKAPSLALHMGTNLKIMCNVALKLVIEKKQLPNITWEDRNRKKEEIKDLRKLIQGHWCSEVSSIALKVLNERQWEKPTTLPLSEDIQAFQTYVHSLANAAYNELLDNININVNYKILTECVLALTVAFNRKRIGDVQYLKISTYNRILDITNENAFLESLTTVEKVLSQRFKRVVTGGKGSKCIAILFSPQIQKFITLMLKIREQANVVPTSNPYMFANPGSANRWMAGYHVIRKLAAACGAKRPTLLTSTRFRKHIATTLQLMTMDDSEMEQIATFMGHTKKTHSEFYRLPQNIFQTAKVAKVLMLLEKGKGKEFKGKSLSELEFENDVYISSESNDEEDVSGLTDIAAEPSKLDETGAEQEENDEYQEPCIKKGRIRWSAQEKNIVKLHFKHHIEEKITPKKEECELFISKNNKIFKNKDWVRIKTLVYNTFRLNT</sequence>
<name>A0A9N9SPS7_DIABA</name>
<accession>A0A9N9SPS7</accession>
<evidence type="ECO:0000256" key="1">
    <source>
        <dbReference type="ARBA" id="ARBA00023172"/>
    </source>
</evidence>
<dbReference type="OrthoDB" id="6767710at2759"/>
<dbReference type="InterPro" id="IPR013762">
    <property type="entry name" value="Integrase-like_cat_sf"/>
</dbReference>
<dbReference type="GO" id="GO:0015074">
    <property type="term" value="P:DNA integration"/>
    <property type="evidence" value="ECO:0007669"/>
    <property type="project" value="InterPro"/>
</dbReference>
<dbReference type="Gene3D" id="1.10.443.10">
    <property type="entry name" value="Intergrase catalytic core"/>
    <property type="match status" value="1"/>
</dbReference>
<dbReference type="PANTHER" id="PTHR33480:SF1">
    <property type="entry name" value="TYR RECOMBINASE DOMAIN-CONTAINING PROTEIN"/>
    <property type="match status" value="1"/>
</dbReference>
<dbReference type="InterPro" id="IPR011010">
    <property type="entry name" value="DNA_brk_join_enz"/>
</dbReference>
<dbReference type="GO" id="GO:0006310">
    <property type="term" value="P:DNA recombination"/>
    <property type="evidence" value="ECO:0007669"/>
    <property type="project" value="UniProtKB-KW"/>
</dbReference>
<dbReference type="GO" id="GO:0003677">
    <property type="term" value="F:DNA binding"/>
    <property type="evidence" value="ECO:0007669"/>
    <property type="project" value="InterPro"/>
</dbReference>
<dbReference type="SUPFAM" id="SSF56349">
    <property type="entry name" value="DNA breaking-rejoining enzymes"/>
    <property type="match status" value="1"/>
</dbReference>
<evidence type="ECO:0000313" key="3">
    <source>
        <dbReference type="Proteomes" id="UP001153709"/>
    </source>
</evidence>
<reference evidence="2" key="1">
    <citation type="submission" date="2022-01" db="EMBL/GenBank/DDBJ databases">
        <authorList>
            <person name="King R."/>
        </authorList>
    </citation>
    <scope>NUCLEOTIDE SEQUENCE</scope>
</reference>
<proteinExistence type="predicted"/>
<dbReference type="AlphaFoldDB" id="A0A9N9SPS7"/>
<organism evidence="2 3">
    <name type="scientific">Diabrotica balteata</name>
    <name type="common">Banded cucumber beetle</name>
    <dbReference type="NCBI Taxonomy" id="107213"/>
    <lineage>
        <taxon>Eukaryota</taxon>
        <taxon>Metazoa</taxon>
        <taxon>Ecdysozoa</taxon>
        <taxon>Arthropoda</taxon>
        <taxon>Hexapoda</taxon>
        <taxon>Insecta</taxon>
        <taxon>Pterygota</taxon>
        <taxon>Neoptera</taxon>
        <taxon>Endopterygota</taxon>
        <taxon>Coleoptera</taxon>
        <taxon>Polyphaga</taxon>
        <taxon>Cucujiformia</taxon>
        <taxon>Chrysomeloidea</taxon>
        <taxon>Chrysomelidae</taxon>
        <taxon>Galerucinae</taxon>
        <taxon>Diabroticina</taxon>
        <taxon>Diabroticites</taxon>
        <taxon>Diabrotica</taxon>
    </lineage>
</organism>
<keyword evidence="1" id="KW-0233">DNA recombination</keyword>
<dbReference type="EMBL" id="OU898276">
    <property type="protein sequence ID" value="CAG9826831.1"/>
    <property type="molecule type" value="Genomic_DNA"/>
</dbReference>
<gene>
    <name evidence="2" type="ORF">DIABBA_LOCUS913</name>
</gene>
<keyword evidence="3" id="KW-1185">Reference proteome</keyword>
<dbReference type="Proteomes" id="UP001153709">
    <property type="component" value="Chromosome 1"/>
</dbReference>